<sequence length="378" mass="43481">MTLVSNNYFTYTIGAQLVIIIGTGDGLIAIDFYAHSIMFVIQGISSIEKNTAVLNAVLIQNTYFVYLKSDELMVILDRGIAKDYINIVKLNEEIDGYSPNAKWTIFYYKESYIYIRSDPDGIKIYNLTISSPIFTTNEGIPSATYNITAENFINESCVNSVAITDTDNLYRIVTCITGACDVGNNKVIQVIFKGLRETIFFNPYNYFFGWNMEFNANFEEDSDVYKLIIRDYKKFSHDSTIELDQLYYQVLPMDGYIFMQNNETIYFFEPDFETLIRSTTIKDIIQIEFYNNLVYVLHGNSFRSISVNSPQDNFNFLVDEYCNLIAFCGDFLACGGWNTIFFYNCSTFNCSLVSEQNYKMKITKLASTSNTTQNYCDL</sequence>
<dbReference type="EMBL" id="MPUH01000293">
    <property type="protein sequence ID" value="OMJ83750.1"/>
    <property type="molecule type" value="Genomic_DNA"/>
</dbReference>
<evidence type="ECO:0000313" key="2">
    <source>
        <dbReference type="Proteomes" id="UP000187209"/>
    </source>
</evidence>
<dbReference type="AlphaFoldDB" id="A0A1R2C446"/>
<protein>
    <submittedName>
        <fullName evidence="1">Uncharacterized protein</fullName>
    </submittedName>
</protein>
<comment type="caution">
    <text evidence="1">The sequence shown here is derived from an EMBL/GenBank/DDBJ whole genome shotgun (WGS) entry which is preliminary data.</text>
</comment>
<dbReference type="OrthoDB" id="327799at2759"/>
<dbReference type="InterPro" id="IPR036322">
    <property type="entry name" value="WD40_repeat_dom_sf"/>
</dbReference>
<gene>
    <name evidence="1" type="ORF">SteCoe_15293</name>
</gene>
<dbReference type="Proteomes" id="UP000187209">
    <property type="component" value="Unassembled WGS sequence"/>
</dbReference>
<dbReference type="SUPFAM" id="SSF50978">
    <property type="entry name" value="WD40 repeat-like"/>
    <property type="match status" value="1"/>
</dbReference>
<keyword evidence="2" id="KW-1185">Reference proteome</keyword>
<name>A0A1R2C446_9CILI</name>
<reference evidence="1 2" key="1">
    <citation type="submission" date="2016-11" db="EMBL/GenBank/DDBJ databases">
        <title>The macronuclear genome of Stentor coeruleus: a giant cell with tiny introns.</title>
        <authorList>
            <person name="Slabodnick M."/>
            <person name="Ruby J.G."/>
            <person name="Reiff S.B."/>
            <person name="Swart E.C."/>
            <person name="Gosai S."/>
            <person name="Prabakaran S."/>
            <person name="Witkowska E."/>
            <person name="Larue G.E."/>
            <person name="Fisher S."/>
            <person name="Freeman R.M."/>
            <person name="Gunawardena J."/>
            <person name="Chu W."/>
            <person name="Stover N.A."/>
            <person name="Gregory B.D."/>
            <person name="Nowacki M."/>
            <person name="Derisi J."/>
            <person name="Roy S.W."/>
            <person name="Marshall W.F."/>
            <person name="Sood P."/>
        </authorList>
    </citation>
    <scope>NUCLEOTIDE SEQUENCE [LARGE SCALE GENOMIC DNA]</scope>
    <source>
        <strain evidence="1">WM001</strain>
    </source>
</reference>
<accession>A0A1R2C446</accession>
<evidence type="ECO:0000313" key="1">
    <source>
        <dbReference type="EMBL" id="OMJ83750.1"/>
    </source>
</evidence>
<proteinExistence type="predicted"/>
<organism evidence="1 2">
    <name type="scientific">Stentor coeruleus</name>
    <dbReference type="NCBI Taxonomy" id="5963"/>
    <lineage>
        <taxon>Eukaryota</taxon>
        <taxon>Sar</taxon>
        <taxon>Alveolata</taxon>
        <taxon>Ciliophora</taxon>
        <taxon>Postciliodesmatophora</taxon>
        <taxon>Heterotrichea</taxon>
        <taxon>Heterotrichida</taxon>
        <taxon>Stentoridae</taxon>
        <taxon>Stentor</taxon>
    </lineage>
</organism>